<dbReference type="CDD" id="cd01830">
    <property type="entry name" value="XynE_like"/>
    <property type="match status" value="1"/>
</dbReference>
<sequence>MRTKRVLASQAFRLLLAILCLAQFALASDRWQGTWASAQMIAAPSDLPDLVFHEVTVRQNIRISCGGNKLRVRISNEFGDGLLDIGAATIALTGKASSIRKASEKALKFAGQKRISIAAGTAVTSDSLTFAAPALSRLTITLYIKSAPKQITAHPGSRTTSYLLAGNSVHSAELPTAVKIDRWYFLSAVEVSASHNAGAIAILGDSITDGRGSTTNGNDRWPDRLAERLAADPKTAGIGVLNLGIGGNRLLLDGTGPRALDRLQRDIFAQSNVRWLIVLEGVNDLGTRPKEKGAADAGATAADILSAYQQIIREAHSHNIRVYGATILPFDGAAYATSENVADQQKINDWMRTSRAYDAVIDFAKLLADPSHPDRLLPAFDTGDHLHPSAPGYKAMGDAIPLSLFNP</sequence>
<organism evidence="3 4">
    <name type="scientific">Koribacter versatilis (strain Ellin345)</name>
    <dbReference type="NCBI Taxonomy" id="204669"/>
    <lineage>
        <taxon>Bacteria</taxon>
        <taxon>Pseudomonadati</taxon>
        <taxon>Acidobacteriota</taxon>
        <taxon>Terriglobia</taxon>
        <taxon>Terriglobales</taxon>
        <taxon>Candidatus Korobacteraceae</taxon>
        <taxon>Candidatus Korobacter</taxon>
    </lineage>
</organism>
<keyword evidence="1" id="KW-0732">Signal</keyword>
<accession>Q1IT33</accession>
<dbReference type="EnsemblBacteria" id="ABF39967">
    <property type="protein sequence ID" value="ABF39967"/>
    <property type="gene ID" value="Acid345_0964"/>
</dbReference>
<dbReference type="SUPFAM" id="SSF52266">
    <property type="entry name" value="SGNH hydrolase"/>
    <property type="match status" value="1"/>
</dbReference>
<dbReference type="PANTHER" id="PTHR43784">
    <property type="entry name" value="GDSL-LIKE LIPASE/ACYLHYDROLASE, PUTATIVE (AFU_ORTHOLOGUE AFUA_2G00820)-RELATED"/>
    <property type="match status" value="1"/>
</dbReference>
<name>Q1IT33_KORVE</name>
<proteinExistence type="predicted"/>
<feature type="chain" id="PRO_5004191953" evidence="1">
    <location>
        <begin position="28"/>
        <end position="407"/>
    </location>
</feature>
<dbReference type="EMBL" id="CP000360">
    <property type="protein sequence ID" value="ABF39967.1"/>
    <property type="molecule type" value="Genomic_DNA"/>
</dbReference>
<evidence type="ECO:0000256" key="1">
    <source>
        <dbReference type="SAM" id="SignalP"/>
    </source>
</evidence>
<dbReference type="Gene3D" id="3.40.50.1110">
    <property type="entry name" value="SGNH hydrolase"/>
    <property type="match status" value="1"/>
</dbReference>
<dbReference type="HOGENOM" id="CLU_029872_1_0_0"/>
<feature type="domain" description="SGNH hydrolase-type esterase" evidence="2">
    <location>
        <begin position="202"/>
        <end position="395"/>
    </location>
</feature>
<dbReference type="AlphaFoldDB" id="Q1IT33"/>
<protein>
    <submittedName>
        <fullName evidence="3">Lipolytic enzyme, G-D-S-L</fullName>
    </submittedName>
</protein>
<keyword evidence="4" id="KW-1185">Reference proteome</keyword>
<evidence type="ECO:0000313" key="4">
    <source>
        <dbReference type="Proteomes" id="UP000002432"/>
    </source>
</evidence>
<dbReference type="RefSeq" id="WP_011521769.1">
    <property type="nucleotide sequence ID" value="NC_008009.1"/>
</dbReference>
<dbReference type="InterPro" id="IPR013830">
    <property type="entry name" value="SGNH_hydro"/>
</dbReference>
<evidence type="ECO:0000259" key="2">
    <source>
        <dbReference type="Pfam" id="PF13472"/>
    </source>
</evidence>
<dbReference type="STRING" id="204669.Acid345_0964"/>
<reference evidence="3 4" key="1">
    <citation type="journal article" date="2009" name="Appl. Environ. Microbiol.">
        <title>Three genomes from the phylum Acidobacteria provide insight into the lifestyles of these microorganisms in soils.</title>
        <authorList>
            <person name="Ward N.L."/>
            <person name="Challacombe J.F."/>
            <person name="Janssen P.H."/>
            <person name="Henrissat B."/>
            <person name="Coutinho P.M."/>
            <person name="Wu M."/>
            <person name="Xie G."/>
            <person name="Haft D.H."/>
            <person name="Sait M."/>
            <person name="Badger J."/>
            <person name="Barabote R.D."/>
            <person name="Bradley B."/>
            <person name="Brettin T.S."/>
            <person name="Brinkac L.M."/>
            <person name="Bruce D."/>
            <person name="Creasy T."/>
            <person name="Daugherty S.C."/>
            <person name="Davidsen T.M."/>
            <person name="DeBoy R.T."/>
            <person name="Detter J.C."/>
            <person name="Dodson R.J."/>
            <person name="Durkin A.S."/>
            <person name="Ganapathy A."/>
            <person name="Gwinn-Giglio M."/>
            <person name="Han C.S."/>
            <person name="Khouri H."/>
            <person name="Kiss H."/>
            <person name="Kothari S.P."/>
            <person name="Madupu R."/>
            <person name="Nelson K.E."/>
            <person name="Nelson W.C."/>
            <person name="Paulsen I."/>
            <person name="Penn K."/>
            <person name="Ren Q."/>
            <person name="Rosovitz M.J."/>
            <person name="Selengut J.D."/>
            <person name="Shrivastava S."/>
            <person name="Sullivan S.A."/>
            <person name="Tapia R."/>
            <person name="Thompson L.S."/>
            <person name="Watkins K.L."/>
            <person name="Yang Q."/>
            <person name="Yu C."/>
            <person name="Zafar N."/>
            <person name="Zhou L."/>
            <person name="Kuske C.R."/>
        </authorList>
    </citation>
    <scope>NUCLEOTIDE SEQUENCE [LARGE SCALE GENOMIC DNA]</scope>
    <source>
        <strain evidence="3 4">Ellin345</strain>
    </source>
</reference>
<dbReference type="Pfam" id="PF13472">
    <property type="entry name" value="Lipase_GDSL_2"/>
    <property type="match status" value="1"/>
</dbReference>
<gene>
    <name evidence="3" type="ordered locus">Acid345_0964</name>
</gene>
<dbReference type="InterPro" id="IPR036514">
    <property type="entry name" value="SGNH_hydro_sf"/>
</dbReference>
<dbReference type="eggNOG" id="COG2755">
    <property type="taxonomic scope" value="Bacteria"/>
</dbReference>
<dbReference type="InterPro" id="IPR053140">
    <property type="entry name" value="GDSL_Rv0518-like"/>
</dbReference>
<evidence type="ECO:0000313" key="3">
    <source>
        <dbReference type="EMBL" id="ABF39967.1"/>
    </source>
</evidence>
<dbReference type="KEGG" id="aba:Acid345_0964"/>
<dbReference type="OrthoDB" id="1828825at2"/>
<dbReference type="PANTHER" id="PTHR43784:SF2">
    <property type="entry name" value="GDSL-LIKE LIPASE_ACYLHYDROLASE, PUTATIVE (AFU_ORTHOLOGUE AFUA_2G00820)-RELATED"/>
    <property type="match status" value="1"/>
</dbReference>
<feature type="signal peptide" evidence="1">
    <location>
        <begin position="1"/>
        <end position="27"/>
    </location>
</feature>
<dbReference type="Proteomes" id="UP000002432">
    <property type="component" value="Chromosome"/>
</dbReference>
<dbReference type="GO" id="GO:0016788">
    <property type="term" value="F:hydrolase activity, acting on ester bonds"/>
    <property type="evidence" value="ECO:0007669"/>
    <property type="project" value="UniProtKB-ARBA"/>
</dbReference>